<reference evidence="1 2" key="1">
    <citation type="submission" date="2019-07" db="EMBL/GenBank/DDBJ databases">
        <title>Genomic Encyclopedia of Archaeal and Bacterial Type Strains, Phase II (KMG-II): from individual species to whole genera.</title>
        <authorList>
            <person name="Goeker M."/>
        </authorList>
    </citation>
    <scope>NUCLEOTIDE SEQUENCE [LARGE SCALE GENOMIC DNA]</scope>
    <source>
        <strain evidence="1 2">DSM 21935</strain>
    </source>
</reference>
<gene>
    <name evidence="1" type="ORF">LX73_1522</name>
</gene>
<name>A0A5D3YNT1_9BACT</name>
<organism evidence="1 2">
    <name type="scientific">Fodinibius salinus</name>
    <dbReference type="NCBI Taxonomy" id="860790"/>
    <lineage>
        <taxon>Bacteria</taxon>
        <taxon>Pseudomonadati</taxon>
        <taxon>Balneolota</taxon>
        <taxon>Balneolia</taxon>
        <taxon>Balneolales</taxon>
        <taxon>Balneolaceae</taxon>
        <taxon>Fodinibius</taxon>
    </lineage>
</organism>
<dbReference type="Gene3D" id="3.30.530.20">
    <property type="match status" value="1"/>
</dbReference>
<dbReference type="EMBL" id="VNHY01000002">
    <property type="protein sequence ID" value="TYP93809.1"/>
    <property type="molecule type" value="Genomic_DNA"/>
</dbReference>
<evidence type="ECO:0000313" key="1">
    <source>
        <dbReference type="EMBL" id="TYP93809.1"/>
    </source>
</evidence>
<protein>
    <submittedName>
        <fullName evidence="1">Ligand-binding SRPBCC domain-containing protein</fullName>
    </submittedName>
</protein>
<dbReference type="AlphaFoldDB" id="A0A5D3YNT1"/>
<comment type="caution">
    <text evidence="1">The sequence shown here is derived from an EMBL/GenBank/DDBJ whole genome shotgun (WGS) entry which is preliminary data.</text>
</comment>
<sequence length="150" mass="17815">MYELHQEQFLDAPIDEIWDFISHPANLNEITPPQMDFDIQSSVPDMMRNGLLIKYEVKLPLLGHSEWVTEIKHIVSGKEFVDEQRIGPYNFWYHRHQLEETDRGTKMIDHVSYQPPYGILGQIANTLLIRNKLEEIFNYRKEVLDGRYNI</sequence>
<keyword evidence="2" id="KW-1185">Reference proteome</keyword>
<dbReference type="SUPFAM" id="SSF55961">
    <property type="entry name" value="Bet v1-like"/>
    <property type="match status" value="1"/>
</dbReference>
<dbReference type="Proteomes" id="UP000324595">
    <property type="component" value="Unassembled WGS sequence"/>
</dbReference>
<dbReference type="CDD" id="cd07820">
    <property type="entry name" value="SRPBCC_3"/>
    <property type="match status" value="1"/>
</dbReference>
<accession>A0A5D3YNT1</accession>
<dbReference type="RefSeq" id="WP_211359384.1">
    <property type="nucleotide sequence ID" value="NZ_VNHY01000002.1"/>
</dbReference>
<dbReference type="InterPro" id="IPR023393">
    <property type="entry name" value="START-like_dom_sf"/>
</dbReference>
<evidence type="ECO:0000313" key="2">
    <source>
        <dbReference type="Proteomes" id="UP000324595"/>
    </source>
</evidence>
<proteinExistence type="predicted"/>